<evidence type="ECO:0000313" key="3">
    <source>
        <dbReference type="Proteomes" id="UP001140453"/>
    </source>
</evidence>
<evidence type="ECO:0000256" key="1">
    <source>
        <dbReference type="SAM" id="MobiDB-lite"/>
    </source>
</evidence>
<evidence type="ECO:0000313" key="2">
    <source>
        <dbReference type="EMBL" id="KAJ4385285.1"/>
    </source>
</evidence>
<proteinExistence type="predicted"/>
<dbReference type="Proteomes" id="UP001140453">
    <property type="component" value="Unassembled WGS sequence"/>
</dbReference>
<comment type="caution">
    <text evidence="2">The sequence shown here is derived from an EMBL/GenBank/DDBJ whole genome shotgun (WGS) entry which is preliminary data.</text>
</comment>
<sequence length="192" mass="21384">MDVLDWDVTVKNKSLRMDDTETSFFACTFSKQMFMSVGVKLVKQVASKDKLNKKIWGNVNASNFKVSWGRDPTCAIVPTNFNKALDAVTINPAFVDIDTYHSFVNDGGHGGHDGRDGHGAHGDTKKRMPSRSECNSLDRVDNGSHPEDRRGHRSGSLSDDDTPNIHPDENDMVVSQLQTFAEKAAKWECRLL</sequence>
<feature type="compositionally biased region" description="Basic and acidic residues" evidence="1">
    <location>
        <begin position="109"/>
        <end position="126"/>
    </location>
</feature>
<accession>A0A9W8YIG1</accession>
<name>A0A9W8YIG1_9PEZI</name>
<organism evidence="2 3">
    <name type="scientific">Gnomoniopsis smithogilvyi</name>
    <dbReference type="NCBI Taxonomy" id="1191159"/>
    <lineage>
        <taxon>Eukaryota</taxon>
        <taxon>Fungi</taxon>
        <taxon>Dikarya</taxon>
        <taxon>Ascomycota</taxon>
        <taxon>Pezizomycotina</taxon>
        <taxon>Sordariomycetes</taxon>
        <taxon>Sordariomycetidae</taxon>
        <taxon>Diaporthales</taxon>
        <taxon>Gnomoniaceae</taxon>
        <taxon>Gnomoniopsis</taxon>
    </lineage>
</organism>
<dbReference type="AlphaFoldDB" id="A0A9W8YIG1"/>
<protein>
    <submittedName>
        <fullName evidence="2">Uncharacterized protein</fullName>
    </submittedName>
</protein>
<feature type="region of interest" description="Disordered" evidence="1">
    <location>
        <begin position="108"/>
        <end position="169"/>
    </location>
</feature>
<dbReference type="EMBL" id="JAPEVB010000008">
    <property type="protein sequence ID" value="KAJ4385285.1"/>
    <property type="molecule type" value="Genomic_DNA"/>
</dbReference>
<feature type="compositionally biased region" description="Basic and acidic residues" evidence="1">
    <location>
        <begin position="136"/>
        <end position="150"/>
    </location>
</feature>
<reference evidence="2" key="1">
    <citation type="submission" date="2022-10" db="EMBL/GenBank/DDBJ databases">
        <title>Tapping the CABI collections for fungal endophytes: first genome assemblies for Collariella, Neodidymelliopsis, Ascochyta clinopodiicola, Didymella pomorum, Didymosphaeria variabile, Neocosmospora piperis and Neocucurbitaria cava.</title>
        <authorList>
            <person name="Hill R."/>
        </authorList>
    </citation>
    <scope>NUCLEOTIDE SEQUENCE</scope>
    <source>
        <strain evidence="2">IMI 355082</strain>
    </source>
</reference>
<gene>
    <name evidence="2" type="ORF">N0V93_010346</name>
</gene>
<keyword evidence="3" id="KW-1185">Reference proteome</keyword>